<name>A0ABS9Q0E8_9MICO</name>
<evidence type="ECO:0000313" key="4">
    <source>
        <dbReference type="Proteomes" id="UP001521931"/>
    </source>
</evidence>
<dbReference type="PANTHER" id="PTHR14239:SF0">
    <property type="entry name" value="F420-DEPENDENT NADP REDUCTASE"/>
    <property type="match status" value="1"/>
</dbReference>
<evidence type="ECO:0000313" key="3">
    <source>
        <dbReference type="EMBL" id="MCG7321331.1"/>
    </source>
</evidence>
<comment type="caution">
    <text evidence="3">The sequence shown here is derived from an EMBL/GenBank/DDBJ whole genome shotgun (WGS) entry which is preliminary data.</text>
</comment>
<dbReference type="InterPro" id="IPR051267">
    <property type="entry name" value="STEAP_metalloreductase"/>
</dbReference>
<accession>A0ABS9Q0E8</accession>
<dbReference type="InterPro" id="IPR036291">
    <property type="entry name" value="NAD(P)-bd_dom_sf"/>
</dbReference>
<dbReference type="SUPFAM" id="SSF51735">
    <property type="entry name" value="NAD(P)-binding Rossmann-fold domains"/>
    <property type="match status" value="1"/>
</dbReference>
<feature type="domain" description="Pyrroline-5-carboxylate reductase catalytic N-terminal" evidence="2">
    <location>
        <begin position="2"/>
        <end position="92"/>
    </location>
</feature>
<evidence type="ECO:0000256" key="1">
    <source>
        <dbReference type="ARBA" id="ARBA00023002"/>
    </source>
</evidence>
<dbReference type="PANTHER" id="PTHR14239">
    <property type="entry name" value="DUDULIN-RELATED"/>
    <property type="match status" value="1"/>
</dbReference>
<evidence type="ECO:0000259" key="2">
    <source>
        <dbReference type="Pfam" id="PF03807"/>
    </source>
</evidence>
<keyword evidence="1" id="KW-0560">Oxidoreductase</keyword>
<reference evidence="3 4" key="1">
    <citation type="submission" date="2022-02" db="EMBL/GenBank/DDBJ databases">
        <title>Uncovering new skin microbiome diversity through culturing and metagenomics.</title>
        <authorList>
            <person name="Conlan S."/>
            <person name="Deming C."/>
            <person name="Nisc Comparative Sequencing Program N."/>
            <person name="Segre J.A."/>
        </authorList>
    </citation>
    <scope>NUCLEOTIDE SEQUENCE [LARGE SCALE GENOMIC DNA]</scope>
    <source>
        <strain evidence="3 4">ACRQZ</strain>
    </source>
</reference>
<organism evidence="3 4">
    <name type="scientific">Arsenicicoccus bolidensis</name>
    <dbReference type="NCBI Taxonomy" id="229480"/>
    <lineage>
        <taxon>Bacteria</taxon>
        <taxon>Bacillati</taxon>
        <taxon>Actinomycetota</taxon>
        <taxon>Actinomycetes</taxon>
        <taxon>Micrococcales</taxon>
        <taxon>Intrasporangiaceae</taxon>
        <taxon>Arsenicicoccus</taxon>
    </lineage>
</organism>
<dbReference type="Proteomes" id="UP001521931">
    <property type="component" value="Unassembled WGS sequence"/>
</dbReference>
<sequence>MKIAIIGTGHIGKTLVRKLSAAGNDVAVANSRGPETVEADLLADGARAASAPAAVGGAEVVILSVPLSRIPQLAPLIRELPQETVVVDTSNYYPQRDGVIEGIEAGQAESLWVSEQLGRRVVKAWNMIGSHALSDKGLPAGDPERLAVAVAGDERGRRVGMALVEDTGFDGFDAGSLEESWRQQPGTPAYGTELTSAELPDALATADAARAPKRRDLSVAAIAERVGDGTTNPDSDYGTRLSRALFM</sequence>
<dbReference type="EMBL" id="JAKRCV010000011">
    <property type="protein sequence ID" value="MCG7321331.1"/>
    <property type="molecule type" value="Genomic_DNA"/>
</dbReference>
<gene>
    <name evidence="3" type="ORF">MHL29_05400</name>
</gene>
<dbReference type="InterPro" id="IPR028939">
    <property type="entry name" value="P5C_Rdtase_cat_N"/>
</dbReference>
<proteinExistence type="predicted"/>
<keyword evidence="4" id="KW-1185">Reference proteome</keyword>
<dbReference type="Gene3D" id="3.40.50.720">
    <property type="entry name" value="NAD(P)-binding Rossmann-like Domain"/>
    <property type="match status" value="1"/>
</dbReference>
<dbReference type="Pfam" id="PF03807">
    <property type="entry name" value="F420_oxidored"/>
    <property type="match status" value="1"/>
</dbReference>
<protein>
    <submittedName>
        <fullName evidence="3">NAD(P)-binding domain-containing protein</fullName>
    </submittedName>
</protein>